<proteinExistence type="predicted"/>
<accession>A0A2T5J254</accession>
<dbReference type="RefSeq" id="WP_107864460.1">
    <property type="nucleotide sequence ID" value="NZ_QAON01000002.1"/>
</dbReference>
<keyword evidence="2" id="KW-1185">Reference proteome</keyword>
<gene>
    <name evidence="1" type="ORF">C8N29_1024</name>
</gene>
<protein>
    <submittedName>
        <fullName evidence="1">Uncharacterized protein</fullName>
    </submittedName>
</protein>
<sequence>MSNIAVEGRRQAYLAALGLPLWTVRPESLLSHRSQTQDFVAYESELTSTEPASDTAPVSQAFAPVDVSTPVVDKPKAVVVMPPHADFEPPLEAYVDDPEYQQAQLVDSFLKAAVPEPNKPPVTPNNPVLATAVEQPIHFRFGVYPCGVWQLIVPRPQLLSPSEMQLLANIQLVMQTESASPLLFTWPMVNNYALPRHKQAAIEALTAFFKNQAISDKGYIVLADHEQQLLEVLRASTPKSILMHASLSALLQQPLDKKALWLSLIS</sequence>
<evidence type="ECO:0000313" key="1">
    <source>
        <dbReference type="EMBL" id="PTQ90606.1"/>
    </source>
</evidence>
<dbReference type="AlphaFoldDB" id="A0A2T5J254"/>
<comment type="caution">
    <text evidence="1">The sequence shown here is derived from an EMBL/GenBank/DDBJ whole genome shotgun (WGS) entry which is preliminary data.</text>
</comment>
<organism evidence="1 2">
    <name type="scientific">Agitococcus lubricus</name>
    <dbReference type="NCBI Taxonomy" id="1077255"/>
    <lineage>
        <taxon>Bacteria</taxon>
        <taxon>Pseudomonadati</taxon>
        <taxon>Pseudomonadota</taxon>
        <taxon>Gammaproteobacteria</taxon>
        <taxon>Moraxellales</taxon>
        <taxon>Moraxellaceae</taxon>
        <taxon>Agitococcus</taxon>
    </lineage>
</organism>
<name>A0A2T5J254_9GAMM</name>
<evidence type="ECO:0000313" key="2">
    <source>
        <dbReference type="Proteomes" id="UP000244223"/>
    </source>
</evidence>
<dbReference type="Proteomes" id="UP000244223">
    <property type="component" value="Unassembled WGS sequence"/>
</dbReference>
<dbReference type="EMBL" id="QAON01000002">
    <property type="protein sequence ID" value="PTQ90606.1"/>
    <property type="molecule type" value="Genomic_DNA"/>
</dbReference>
<reference evidence="1 2" key="1">
    <citation type="submission" date="2018-04" db="EMBL/GenBank/DDBJ databases">
        <title>Genomic Encyclopedia of Archaeal and Bacterial Type Strains, Phase II (KMG-II): from individual species to whole genera.</title>
        <authorList>
            <person name="Goeker M."/>
        </authorList>
    </citation>
    <scope>NUCLEOTIDE SEQUENCE [LARGE SCALE GENOMIC DNA]</scope>
    <source>
        <strain evidence="1 2">DSM 5822</strain>
    </source>
</reference>
<dbReference type="OrthoDB" id="6362681at2"/>